<proteinExistence type="predicted"/>
<evidence type="ECO:0000256" key="4">
    <source>
        <dbReference type="ARBA" id="ARBA00023134"/>
    </source>
</evidence>
<dbReference type="Proteomes" id="UP000048908">
    <property type="component" value="Unassembled WGS sequence"/>
</dbReference>
<dbReference type="Gene3D" id="3.40.50.300">
    <property type="entry name" value="P-loop containing nucleotide triphosphate hydrolases"/>
    <property type="match status" value="1"/>
</dbReference>
<dbReference type="EMBL" id="CXPG01000019">
    <property type="protein sequence ID" value="CTQ33158.1"/>
    <property type="molecule type" value="Genomic_DNA"/>
</dbReference>
<dbReference type="GO" id="GO:0016020">
    <property type="term" value="C:membrane"/>
    <property type="evidence" value="ECO:0007669"/>
    <property type="project" value="UniProtKB-SubCell"/>
</dbReference>
<dbReference type="InterPro" id="IPR045063">
    <property type="entry name" value="Dynamin_N"/>
</dbReference>
<keyword evidence="3" id="KW-0378">Hydrolase</keyword>
<comment type="subcellular location">
    <subcellularLocation>
        <location evidence="1">Membrane</location>
    </subcellularLocation>
</comment>
<keyword evidence="9" id="KW-1185">Reference proteome</keyword>
<feature type="compositionally biased region" description="Low complexity" evidence="6">
    <location>
        <begin position="13"/>
        <end position="30"/>
    </location>
</feature>
<evidence type="ECO:0000256" key="5">
    <source>
        <dbReference type="ARBA" id="ARBA00023136"/>
    </source>
</evidence>
<reference evidence="8 9" key="1">
    <citation type="submission" date="2015-07" db="EMBL/GenBank/DDBJ databases">
        <authorList>
            <person name="Noorani M."/>
        </authorList>
    </citation>
    <scope>NUCLEOTIDE SEQUENCE [LARGE SCALE GENOMIC DNA]</scope>
    <source>
        <strain evidence="8 9">CECT 5088</strain>
    </source>
</reference>
<sequence length="705" mass="77167">MDMSRIEDGTADAIALPGGATPAPTSTTAPAPAPVAIPPAGLSRLAELRDEIDALREVLRDIEAIGGDDIARKVRQMIHELDTFEPGVTMIGQIKSGKTTLVNAMAGHPGLLPADVNPWTSVVTSLHLGVPRHADAPAASFRFFDRDEWDHLVRNGGRIGDLSARAGADDEVHKLRRQVAAMRDKTRERLGRRFELLLGQSHDYAAFDDALVKRYVCMGDDFDALSREEQQGQFADITRSADLYLGAGGLPVPLCIRDTPGVNDTFMMREQITIRALRDSRTCVVVLSAHQALSTTDMGLIRLISNVKSRQILIFVNRIDELSDPATQVPEIRASLADTLARAGAPEDIEVIFGSAAWANAVLTGGLDDMDPEAAMALQNQAAATPGVAGMDAAAMAWTLSGVPALYGAIGDRLVEGPAARLLSGLRRRAANYVSGLRASGKIVSLRSGATEVRAMEAPRVEALLEDIRLRCVAEMEARLDRVFADFAARIDQVHARFLERALESLLQHLETHGEGEVWNYSPDGLRMLLRTSCQVMRRNYARACEEGFAIAAMELTTAYGRIFSVEVENFMVDPPEAPETPPPVALAQTLALDLRTSWWKGWWGRRRGYRALARGFRDLIAAETAPMVDELKVRQAGELRIMGLNRLEGFLAEQRVVLSDICRKTEIGLDELHGLFGVTAQDEREQLFELILDELDVDGPEDME</sequence>
<dbReference type="PANTHER" id="PTHR10465">
    <property type="entry name" value="TRANSMEMBRANE GTPASE FZO1"/>
    <property type="match status" value="1"/>
</dbReference>
<dbReference type="Pfam" id="PF00350">
    <property type="entry name" value="Dynamin_N"/>
    <property type="match status" value="1"/>
</dbReference>
<name>A0A0M6XQI4_9RHOB</name>
<dbReference type="STRING" id="282197.SAMN04488517_11620"/>
<dbReference type="SUPFAM" id="SSF52540">
    <property type="entry name" value="P-loop containing nucleoside triphosphate hydrolases"/>
    <property type="match status" value="1"/>
</dbReference>
<keyword evidence="5" id="KW-0472">Membrane</keyword>
<dbReference type="GO" id="GO:0003924">
    <property type="term" value="F:GTPase activity"/>
    <property type="evidence" value="ECO:0007669"/>
    <property type="project" value="InterPro"/>
</dbReference>
<dbReference type="AlphaFoldDB" id="A0A0M6XQI4"/>
<keyword evidence="4" id="KW-0342">GTP-binding</keyword>
<dbReference type="GO" id="GO:0005525">
    <property type="term" value="F:GTP binding"/>
    <property type="evidence" value="ECO:0007669"/>
    <property type="project" value="UniProtKB-KW"/>
</dbReference>
<accession>A0A0M6XQI4</accession>
<gene>
    <name evidence="8" type="ORF">JAN5088_01938</name>
</gene>
<dbReference type="InterPro" id="IPR027094">
    <property type="entry name" value="Mitofusin_fam"/>
</dbReference>
<feature type="domain" description="Dynamin N-terminal" evidence="7">
    <location>
        <begin position="88"/>
        <end position="316"/>
    </location>
</feature>
<dbReference type="InterPro" id="IPR027417">
    <property type="entry name" value="P-loop_NTPase"/>
</dbReference>
<evidence type="ECO:0000313" key="8">
    <source>
        <dbReference type="EMBL" id="CTQ33158.1"/>
    </source>
</evidence>
<evidence type="ECO:0000256" key="1">
    <source>
        <dbReference type="ARBA" id="ARBA00004370"/>
    </source>
</evidence>
<evidence type="ECO:0000256" key="2">
    <source>
        <dbReference type="ARBA" id="ARBA00022741"/>
    </source>
</evidence>
<evidence type="ECO:0000313" key="9">
    <source>
        <dbReference type="Proteomes" id="UP000048908"/>
    </source>
</evidence>
<dbReference type="PANTHER" id="PTHR10465:SF0">
    <property type="entry name" value="SARCALUMENIN"/>
    <property type="match status" value="1"/>
</dbReference>
<feature type="region of interest" description="Disordered" evidence="6">
    <location>
        <begin position="1"/>
        <end position="33"/>
    </location>
</feature>
<organism evidence="8 9">
    <name type="scientific">Jannaschia rubra</name>
    <dbReference type="NCBI Taxonomy" id="282197"/>
    <lineage>
        <taxon>Bacteria</taxon>
        <taxon>Pseudomonadati</taxon>
        <taxon>Pseudomonadota</taxon>
        <taxon>Alphaproteobacteria</taxon>
        <taxon>Rhodobacterales</taxon>
        <taxon>Roseobacteraceae</taxon>
        <taxon>Jannaschia</taxon>
    </lineage>
</organism>
<evidence type="ECO:0000256" key="3">
    <source>
        <dbReference type="ARBA" id="ARBA00022801"/>
    </source>
</evidence>
<evidence type="ECO:0000256" key="6">
    <source>
        <dbReference type="SAM" id="MobiDB-lite"/>
    </source>
</evidence>
<protein>
    <submittedName>
        <fullName evidence="8">Ribosome-associated GTPase EngA</fullName>
    </submittedName>
</protein>
<evidence type="ECO:0000259" key="7">
    <source>
        <dbReference type="Pfam" id="PF00350"/>
    </source>
</evidence>
<keyword evidence="2" id="KW-0547">Nucleotide-binding</keyword>